<dbReference type="PROSITE" id="PS50850">
    <property type="entry name" value="MFS"/>
    <property type="match status" value="1"/>
</dbReference>
<dbReference type="EMBL" id="WNCR01000007">
    <property type="protein sequence ID" value="MTU30262.1"/>
    <property type="molecule type" value="Genomic_DNA"/>
</dbReference>
<evidence type="ECO:0000313" key="9">
    <source>
        <dbReference type="EMBL" id="RGN51078.1"/>
    </source>
</evidence>
<dbReference type="SUPFAM" id="SSF103473">
    <property type="entry name" value="MFS general substrate transporter"/>
    <property type="match status" value="1"/>
</dbReference>
<feature type="transmembrane region" description="Helical" evidence="6">
    <location>
        <begin position="59"/>
        <end position="76"/>
    </location>
</feature>
<keyword evidence="4 6" id="KW-1133">Transmembrane helix</keyword>
<keyword evidence="3 6" id="KW-0812">Transmembrane</keyword>
<feature type="transmembrane region" description="Helical" evidence="6">
    <location>
        <begin position="239"/>
        <end position="261"/>
    </location>
</feature>
<feature type="transmembrane region" description="Helical" evidence="6">
    <location>
        <begin position="185"/>
        <end position="202"/>
    </location>
</feature>
<evidence type="ECO:0000256" key="1">
    <source>
        <dbReference type="ARBA" id="ARBA00004429"/>
    </source>
</evidence>
<evidence type="ECO:0000256" key="5">
    <source>
        <dbReference type="ARBA" id="ARBA00023136"/>
    </source>
</evidence>
<name>A0A3R6CTY5_9BACT</name>
<dbReference type="InterPro" id="IPR050375">
    <property type="entry name" value="MFS_TsgA-like"/>
</dbReference>
<feature type="transmembrane region" description="Helical" evidence="6">
    <location>
        <begin position="304"/>
        <end position="323"/>
    </location>
</feature>
<dbReference type="AlphaFoldDB" id="A0A3R6CTY5"/>
<keyword evidence="5 6" id="KW-0472">Membrane</keyword>
<comment type="subcellular location">
    <subcellularLocation>
        <location evidence="1">Cell inner membrane</location>
        <topology evidence="1">Multi-pass membrane protein</topology>
    </subcellularLocation>
</comment>
<organism evidence="10 14">
    <name type="scientific">Parabacteroides merdae</name>
    <dbReference type="NCBI Taxonomy" id="46503"/>
    <lineage>
        <taxon>Bacteria</taxon>
        <taxon>Pseudomonadati</taxon>
        <taxon>Bacteroidota</taxon>
        <taxon>Bacteroidia</taxon>
        <taxon>Bacteroidales</taxon>
        <taxon>Tannerellaceae</taxon>
        <taxon>Parabacteroides</taxon>
    </lineage>
</organism>
<dbReference type="GO" id="GO:0005886">
    <property type="term" value="C:plasma membrane"/>
    <property type="evidence" value="ECO:0007669"/>
    <property type="project" value="UniProtKB-SubCell"/>
</dbReference>
<dbReference type="Pfam" id="PF07690">
    <property type="entry name" value="MFS_1"/>
    <property type="match status" value="1"/>
</dbReference>
<feature type="transmembrane region" description="Helical" evidence="6">
    <location>
        <begin position="329"/>
        <end position="350"/>
    </location>
</feature>
<dbReference type="Gene3D" id="1.20.1250.20">
    <property type="entry name" value="MFS general substrate transporter like domains"/>
    <property type="match status" value="2"/>
</dbReference>
<dbReference type="Proteomes" id="UP000437446">
    <property type="component" value="Unassembled WGS sequence"/>
</dbReference>
<reference evidence="8 15" key="2">
    <citation type="journal article" date="2019" name="Nat. Med.">
        <title>A library of human gut bacterial isolates paired with longitudinal multiomics data enables mechanistic microbiome research.</title>
        <authorList>
            <person name="Poyet M."/>
            <person name="Groussin M."/>
            <person name="Gibbons S.M."/>
            <person name="Avila-Pacheco J."/>
            <person name="Jiang X."/>
            <person name="Kearney S.M."/>
            <person name="Perrotta A.R."/>
            <person name="Berdy B."/>
            <person name="Zhao S."/>
            <person name="Lieberman T.D."/>
            <person name="Swanson P.K."/>
            <person name="Smith M."/>
            <person name="Roesemann S."/>
            <person name="Alexander J.E."/>
            <person name="Rich S.A."/>
            <person name="Livny J."/>
            <person name="Vlamakis H."/>
            <person name="Clish C."/>
            <person name="Bullock K."/>
            <person name="Deik A."/>
            <person name="Scott J."/>
            <person name="Pierce K.A."/>
            <person name="Xavier R.J."/>
            <person name="Alm E.J."/>
        </authorList>
    </citation>
    <scope>NUCLEOTIDE SEQUENCE [LARGE SCALE GENOMIC DNA]</scope>
    <source>
        <strain evidence="8 15">BIOML-A25</strain>
    </source>
</reference>
<dbReference type="InterPro" id="IPR036259">
    <property type="entry name" value="MFS_trans_sf"/>
</dbReference>
<evidence type="ECO:0000313" key="13">
    <source>
        <dbReference type="Proteomes" id="UP000283732"/>
    </source>
</evidence>
<dbReference type="InterPro" id="IPR020846">
    <property type="entry name" value="MFS_dom"/>
</dbReference>
<dbReference type="EMBL" id="QSUP01000012">
    <property type="protein sequence ID" value="RGN51078.1"/>
    <property type="molecule type" value="Genomic_DNA"/>
</dbReference>
<protein>
    <submittedName>
        <fullName evidence="8 10">MFS transporter</fullName>
    </submittedName>
</protein>
<dbReference type="PANTHER" id="PTHR43702:SF3">
    <property type="entry name" value="PROTEIN TSGA"/>
    <property type="match status" value="1"/>
</dbReference>
<keyword evidence="2" id="KW-1003">Cell membrane</keyword>
<evidence type="ECO:0000259" key="7">
    <source>
        <dbReference type="PROSITE" id="PS50850"/>
    </source>
</evidence>
<dbReference type="GO" id="GO:0022857">
    <property type="term" value="F:transmembrane transporter activity"/>
    <property type="evidence" value="ECO:0007669"/>
    <property type="project" value="InterPro"/>
</dbReference>
<evidence type="ECO:0000313" key="8">
    <source>
        <dbReference type="EMBL" id="MTU30262.1"/>
    </source>
</evidence>
<dbReference type="RefSeq" id="WP_122122209.1">
    <property type="nucleotide sequence ID" value="NZ_DAWDXW010000022.1"/>
</dbReference>
<dbReference type="InterPro" id="IPR011701">
    <property type="entry name" value="MFS"/>
</dbReference>
<evidence type="ECO:0000313" key="12">
    <source>
        <dbReference type="Proteomes" id="UP000261088"/>
    </source>
</evidence>
<evidence type="ECO:0000256" key="2">
    <source>
        <dbReference type="ARBA" id="ARBA00022475"/>
    </source>
</evidence>
<dbReference type="Proteomes" id="UP000261088">
    <property type="component" value="Unassembled WGS sequence"/>
</dbReference>
<feature type="transmembrane region" description="Helical" evidence="6">
    <location>
        <begin position="155"/>
        <end position="173"/>
    </location>
</feature>
<feature type="domain" description="Major facilitator superfamily (MFS) profile" evidence="7">
    <location>
        <begin position="21"/>
        <end position="408"/>
    </location>
</feature>
<dbReference type="CDD" id="cd17394">
    <property type="entry name" value="MFS_FucP_like"/>
    <property type="match status" value="1"/>
</dbReference>
<evidence type="ECO:0000256" key="6">
    <source>
        <dbReference type="SAM" id="Phobius"/>
    </source>
</evidence>
<evidence type="ECO:0000313" key="10">
    <source>
        <dbReference type="EMBL" id="RGZ44784.1"/>
    </source>
</evidence>
<evidence type="ECO:0000313" key="11">
    <source>
        <dbReference type="EMBL" id="RHH74994.1"/>
    </source>
</evidence>
<comment type="caution">
    <text evidence="10">The sequence shown here is derived from an EMBL/GenBank/DDBJ whole genome shotgun (WGS) entry which is preliminary data.</text>
</comment>
<gene>
    <name evidence="11" type="ORF">DW191_16270</name>
    <name evidence="10" type="ORF">DW986_15960</name>
    <name evidence="9" type="ORF">DXB61_11205</name>
    <name evidence="8" type="ORF">GMD66_13800</name>
</gene>
<dbReference type="EMBL" id="QRKC01000009">
    <property type="protein sequence ID" value="RHH74994.1"/>
    <property type="molecule type" value="Genomic_DNA"/>
</dbReference>
<feature type="transmembrane region" description="Helical" evidence="6">
    <location>
        <begin position="114"/>
        <end position="135"/>
    </location>
</feature>
<feature type="transmembrane region" description="Helical" evidence="6">
    <location>
        <begin position="88"/>
        <end position="108"/>
    </location>
</feature>
<evidence type="ECO:0000313" key="15">
    <source>
        <dbReference type="Proteomes" id="UP000437446"/>
    </source>
</evidence>
<feature type="transmembrane region" description="Helical" evidence="6">
    <location>
        <begin position="273"/>
        <end position="292"/>
    </location>
</feature>
<feature type="transmembrane region" description="Helical" evidence="6">
    <location>
        <begin position="20"/>
        <end position="39"/>
    </location>
</feature>
<dbReference type="PANTHER" id="PTHR43702">
    <property type="entry name" value="L-FUCOSE-PROTON SYMPORTER"/>
    <property type="match status" value="1"/>
</dbReference>
<dbReference type="Proteomes" id="UP000283732">
    <property type="component" value="Unassembled WGS sequence"/>
</dbReference>
<feature type="transmembrane region" description="Helical" evidence="6">
    <location>
        <begin position="387"/>
        <end position="405"/>
    </location>
</feature>
<sequence length="410" mass="44769">MKKNNQKTLFSAPDGKSYLVPFILITSLFLLWGFAHGLLDVLNKHFQGVFTMTKAESGLVQFSTYIAYFLMALPAGMFMKRFGYKKGIILGLCLFAVGAFAFIPAAYLHSASPFLIALFVIACGLCILETAANPYSTILGPEESGAQRLNLSQSFNGLGWILGPLVGGMLIFGGAEDDPFTLTKPYILVGSVVLLVAILFFFTKLPEVQVEEETDKEEKTIASVSGTVSMWRHPQFVRAIIAQFCYCAAQTGIFSFFINYVTEVDTSMTNIEASRILAFGGMALFMIGRLSGSFTMKWMSPARLLTWFALADAVCMALVVVSVGTVSLYALYLSFFFMSIMFPTIFALGLEGMGSSTKKASSYIVMGVAGGAFAPMLMGYIGADNMAIGFVIPLLSFLYILYFALRCKKK</sequence>
<feature type="transmembrane region" description="Helical" evidence="6">
    <location>
        <begin position="362"/>
        <end position="381"/>
    </location>
</feature>
<dbReference type="Proteomes" id="UP000285173">
    <property type="component" value="Unassembled WGS sequence"/>
</dbReference>
<evidence type="ECO:0000256" key="4">
    <source>
        <dbReference type="ARBA" id="ARBA00022989"/>
    </source>
</evidence>
<evidence type="ECO:0000313" key="14">
    <source>
        <dbReference type="Proteomes" id="UP000285173"/>
    </source>
</evidence>
<reference evidence="12 13" key="1">
    <citation type="submission" date="2018-08" db="EMBL/GenBank/DDBJ databases">
        <title>A genome reference for cultivated species of the human gut microbiota.</title>
        <authorList>
            <person name="Zou Y."/>
            <person name="Xue W."/>
            <person name="Luo G."/>
        </authorList>
    </citation>
    <scope>NUCLEOTIDE SEQUENCE [LARGE SCALE GENOMIC DNA]</scope>
    <source>
        <strain evidence="11 13">AM16-50</strain>
        <strain evidence="10 14">AM50-15</strain>
        <strain evidence="9 12">OM05-11AA</strain>
    </source>
</reference>
<evidence type="ECO:0000256" key="3">
    <source>
        <dbReference type="ARBA" id="ARBA00022692"/>
    </source>
</evidence>
<accession>A0A3R6CTY5</accession>
<dbReference type="EMBL" id="QSEF01000025">
    <property type="protein sequence ID" value="RGZ44784.1"/>
    <property type="molecule type" value="Genomic_DNA"/>
</dbReference>
<proteinExistence type="predicted"/>